<accession>A0A1G8T0C0</accession>
<dbReference type="STRING" id="683260.SAMN05421874_101523"/>
<protein>
    <submittedName>
        <fullName evidence="1">Uncharacterized protein</fullName>
    </submittedName>
</protein>
<evidence type="ECO:0000313" key="2">
    <source>
        <dbReference type="Proteomes" id="UP000198683"/>
    </source>
</evidence>
<dbReference type="EMBL" id="FNFB01000001">
    <property type="protein sequence ID" value="SDJ34982.1"/>
    <property type="molecule type" value="Genomic_DNA"/>
</dbReference>
<dbReference type="AlphaFoldDB" id="A0A1G8T0C0"/>
<name>A0A1G8T0C0_9ACTN</name>
<proteinExistence type="predicted"/>
<gene>
    <name evidence="1" type="ORF">SAMN05421874_101523</name>
</gene>
<keyword evidence="2" id="KW-1185">Reference proteome</keyword>
<dbReference type="Proteomes" id="UP000198683">
    <property type="component" value="Unassembled WGS sequence"/>
</dbReference>
<reference evidence="1 2" key="1">
    <citation type="submission" date="2016-10" db="EMBL/GenBank/DDBJ databases">
        <authorList>
            <person name="de Groot N.N."/>
        </authorList>
    </citation>
    <scope>NUCLEOTIDE SEQUENCE [LARGE SCALE GENOMIC DNA]</scope>
    <source>
        <strain evidence="1 2">CGMCC 4.5681</strain>
    </source>
</reference>
<evidence type="ECO:0000313" key="1">
    <source>
        <dbReference type="EMBL" id="SDJ34982.1"/>
    </source>
</evidence>
<organism evidence="1 2">
    <name type="scientific">Nonomuraea maritima</name>
    <dbReference type="NCBI Taxonomy" id="683260"/>
    <lineage>
        <taxon>Bacteria</taxon>
        <taxon>Bacillati</taxon>
        <taxon>Actinomycetota</taxon>
        <taxon>Actinomycetes</taxon>
        <taxon>Streptosporangiales</taxon>
        <taxon>Streptosporangiaceae</taxon>
        <taxon>Nonomuraea</taxon>
    </lineage>
</organism>
<sequence length="71" mass="6924">MATRPGPARSMPGVAHSGLCAAHACGALGITPAWLDGTGVGGSSFPFHVRPAAAAAADLAQAADMDQAIKP</sequence>